<dbReference type="PROSITE" id="PS51123">
    <property type="entry name" value="OMPA_2"/>
    <property type="match status" value="1"/>
</dbReference>
<dbReference type="GO" id="GO:0005886">
    <property type="term" value="C:plasma membrane"/>
    <property type="evidence" value="ECO:0007669"/>
    <property type="project" value="UniProtKB-SubCell"/>
</dbReference>
<dbReference type="InterPro" id="IPR036737">
    <property type="entry name" value="OmpA-like_sf"/>
</dbReference>
<feature type="compositionally biased region" description="Low complexity" evidence="8">
    <location>
        <begin position="298"/>
        <end position="307"/>
    </location>
</feature>
<evidence type="ECO:0000313" key="12">
    <source>
        <dbReference type="Proteomes" id="UP000295783"/>
    </source>
</evidence>
<organism evidence="11 12">
    <name type="scientific">Dongia mobilis</name>
    <dbReference type="NCBI Taxonomy" id="578943"/>
    <lineage>
        <taxon>Bacteria</taxon>
        <taxon>Pseudomonadati</taxon>
        <taxon>Pseudomonadota</taxon>
        <taxon>Alphaproteobacteria</taxon>
        <taxon>Rhodospirillales</taxon>
        <taxon>Dongiaceae</taxon>
        <taxon>Dongia</taxon>
    </lineage>
</organism>
<dbReference type="RefSeq" id="WP_133614314.1">
    <property type="nucleotide sequence ID" value="NZ_SNYW01000010.1"/>
</dbReference>
<feature type="compositionally biased region" description="Pro residues" evidence="8">
    <location>
        <begin position="308"/>
        <end position="318"/>
    </location>
</feature>
<comment type="subcellular location">
    <subcellularLocation>
        <location evidence="1">Cell membrane</location>
        <topology evidence="1">Single-pass membrane protein</topology>
    </subcellularLocation>
</comment>
<comment type="caution">
    <text evidence="11">The sequence shown here is derived from an EMBL/GenBank/DDBJ whole genome shotgun (WGS) entry which is preliminary data.</text>
</comment>
<dbReference type="PANTHER" id="PTHR30329:SF21">
    <property type="entry name" value="LIPOPROTEIN YIAD-RELATED"/>
    <property type="match status" value="1"/>
</dbReference>
<keyword evidence="5 9" id="KW-1133">Transmembrane helix</keyword>
<dbReference type="Gene3D" id="3.30.1330.60">
    <property type="entry name" value="OmpA-like domain"/>
    <property type="match status" value="1"/>
</dbReference>
<keyword evidence="12" id="KW-1185">Reference proteome</keyword>
<evidence type="ECO:0000259" key="10">
    <source>
        <dbReference type="PROSITE" id="PS51123"/>
    </source>
</evidence>
<feature type="region of interest" description="Disordered" evidence="8">
    <location>
        <begin position="89"/>
        <end position="128"/>
    </location>
</feature>
<dbReference type="Pfam" id="PF00691">
    <property type="entry name" value="OmpA"/>
    <property type="match status" value="1"/>
</dbReference>
<evidence type="ECO:0000313" key="11">
    <source>
        <dbReference type="EMBL" id="TDQ80984.1"/>
    </source>
</evidence>
<accession>A0A4R6WRB0</accession>
<dbReference type="Pfam" id="PF13677">
    <property type="entry name" value="MotB_plug"/>
    <property type="match status" value="1"/>
</dbReference>
<dbReference type="OrthoDB" id="7170686at2"/>
<evidence type="ECO:0000256" key="7">
    <source>
        <dbReference type="PROSITE-ProRule" id="PRU00473"/>
    </source>
</evidence>
<evidence type="ECO:0000256" key="9">
    <source>
        <dbReference type="SAM" id="Phobius"/>
    </source>
</evidence>
<gene>
    <name evidence="11" type="ORF">A8950_2854</name>
</gene>
<feature type="domain" description="OmpA-like" evidence="10">
    <location>
        <begin position="175"/>
        <end position="294"/>
    </location>
</feature>
<dbReference type="PANTHER" id="PTHR30329">
    <property type="entry name" value="STATOR ELEMENT OF FLAGELLAR MOTOR COMPLEX"/>
    <property type="match status" value="1"/>
</dbReference>
<comment type="similarity">
    <text evidence="2">Belongs to the MotB family.</text>
</comment>
<keyword evidence="4 9" id="KW-0812">Transmembrane</keyword>
<feature type="region of interest" description="Disordered" evidence="8">
    <location>
        <begin position="298"/>
        <end position="326"/>
    </location>
</feature>
<dbReference type="InterPro" id="IPR006665">
    <property type="entry name" value="OmpA-like"/>
</dbReference>
<evidence type="ECO:0000256" key="6">
    <source>
        <dbReference type="ARBA" id="ARBA00023136"/>
    </source>
</evidence>
<sequence length="326" mass="34236">MAADERPIIIKRIKKSGGGHHGGAWKVAYADFVTAMMAFFLLLWLLSSTTEDQKKGLSDYFTPTIAISDQSATVAVLDGQPQVLETMSGAAAAQADIEGDDEESVAGAGGEGPDSQTGPEGATPVDAEQAAEALRAEEAQRFEQVKEQIRQVIDQTPELSGLKDNLQIDQTPEGLRIQLLDKEKESMFASGSATLEGRSQQLLGLVAQAVKDMPNKLAISGHTDATPFVTSDGRGNWELSSDRANAARRVLVQGGVAPAKIATVQGRAETDPFIKENPNDPQNRRISIVLLSDVPAVAPAPSTEAPAPAVPAGPPAEIIPPSNSGG</sequence>
<evidence type="ECO:0000256" key="8">
    <source>
        <dbReference type="SAM" id="MobiDB-lite"/>
    </source>
</evidence>
<keyword evidence="6 7" id="KW-0472">Membrane</keyword>
<dbReference type="EMBL" id="SNYW01000010">
    <property type="protein sequence ID" value="TDQ80984.1"/>
    <property type="molecule type" value="Genomic_DNA"/>
</dbReference>
<evidence type="ECO:0000256" key="1">
    <source>
        <dbReference type="ARBA" id="ARBA00004162"/>
    </source>
</evidence>
<evidence type="ECO:0000256" key="4">
    <source>
        <dbReference type="ARBA" id="ARBA00022692"/>
    </source>
</evidence>
<evidence type="ECO:0000256" key="3">
    <source>
        <dbReference type="ARBA" id="ARBA00022475"/>
    </source>
</evidence>
<dbReference type="CDD" id="cd07185">
    <property type="entry name" value="OmpA_C-like"/>
    <property type="match status" value="1"/>
</dbReference>
<protein>
    <submittedName>
        <fullName evidence="11">Chemotaxis protein MotB</fullName>
    </submittedName>
</protein>
<evidence type="ECO:0000256" key="2">
    <source>
        <dbReference type="ARBA" id="ARBA00008914"/>
    </source>
</evidence>
<dbReference type="InterPro" id="IPR050330">
    <property type="entry name" value="Bact_OuterMem_StrucFunc"/>
</dbReference>
<reference evidence="11 12" key="1">
    <citation type="submission" date="2019-03" db="EMBL/GenBank/DDBJ databases">
        <title>Genomic Encyclopedia of Type Strains, Phase III (KMG-III): the genomes of soil and plant-associated and newly described type strains.</title>
        <authorList>
            <person name="Whitman W."/>
        </authorList>
    </citation>
    <scope>NUCLEOTIDE SEQUENCE [LARGE SCALE GENOMIC DNA]</scope>
    <source>
        <strain evidence="11 12">CGMCC 1.7660</strain>
    </source>
</reference>
<dbReference type="InterPro" id="IPR025713">
    <property type="entry name" value="MotB-like_N_dom"/>
</dbReference>
<proteinExistence type="inferred from homology"/>
<keyword evidence="3" id="KW-1003">Cell membrane</keyword>
<feature type="transmembrane region" description="Helical" evidence="9">
    <location>
        <begin position="27"/>
        <end position="46"/>
    </location>
</feature>
<dbReference type="SUPFAM" id="SSF103088">
    <property type="entry name" value="OmpA-like"/>
    <property type="match status" value="1"/>
</dbReference>
<evidence type="ECO:0000256" key="5">
    <source>
        <dbReference type="ARBA" id="ARBA00022989"/>
    </source>
</evidence>
<name>A0A4R6WRB0_9PROT</name>
<dbReference type="AlphaFoldDB" id="A0A4R6WRB0"/>
<dbReference type="NCBIfam" id="NF006548">
    <property type="entry name" value="PRK09041.1"/>
    <property type="match status" value="1"/>
</dbReference>
<dbReference type="Proteomes" id="UP000295783">
    <property type="component" value="Unassembled WGS sequence"/>
</dbReference>